<sequence length="539" mass="58835">MEEQQTGAMMSRSLLVQENQCEFEQPSDLSSITFTVVLSSFVAFCAPFVAGYDVAFTSPTESAIMEELGLSLAEYSTFGSIFTIGGLLGAALSGKIADLAGRKGAFWVMSIASMVGWLAIIFSKGVWSLDLGRLSLGFGAAVGWFVAPVYVAEITPKNLRGGCTSVYELATGTGASIGYLIGSFVNWRVLALLGTIPCLIQMLGLFFIPESPRWLAKIGRDKEVEASLRCLRGLNADISQEANEIKEHTENLQRISEDGILKLFQKRYARALTVGVGLMVVQQFGGLSGYAYYMTSIFDSAGLPSIVGYVAVIVSQLLMGFVPVILIDKSGRRPLVMASSAGTCLGSLLTGFSFLLQDLDMWEKVTPTMAFVGVLIFPINIKGSAGSLANLVSWVGAWFVSYTFNFLFEWSSPGVFFMYSSICFFGFIFVWKMGLLWWSGVFGCGTRKGGRGRKENLTQLRRVLVSRLEMVGENTTLKRFTLEEIKRATGNFSRDNIIGMGGHGNVYKGILADGSEVAFIRFKNCSAAGDEVFSMNWRY</sequence>
<evidence type="ECO:0000259" key="10">
    <source>
        <dbReference type="PROSITE" id="PS50850"/>
    </source>
</evidence>
<feature type="transmembrane region" description="Helical" evidence="9">
    <location>
        <begin position="271"/>
        <end position="294"/>
    </location>
</feature>
<dbReference type="EMBL" id="VOIH02000002">
    <property type="protein sequence ID" value="KAF3454406.1"/>
    <property type="molecule type" value="Genomic_DNA"/>
</dbReference>
<dbReference type="Pfam" id="PF00083">
    <property type="entry name" value="Sugar_tr"/>
    <property type="match status" value="1"/>
</dbReference>
<evidence type="ECO:0000256" key="6">
    <source>
        <dbReference type="ARBA" id="ARBA00022989"/>
    </source>
</evidence>
<dbReference type="PANTHER" id="PTHR48021:SF16">
    <property type="entry name" value="MAJOR FACILITATOR SUPERFAMILY (MFS) PROFILE DOMAIN-CONTAINING PROTEIN"/>
    <property type="match status" value="1"/>
</dbReference>
<dbReference type="SUPFAM" id="SSF103473">
    <property type="entry name" value="MFS general substrate transporter"/>
    <property type="match status" value="1"/>
</dbReference>
<dbReference type="PROSITE" id="PS50850">
    <property type="entry name" value="MFS"/>
    <property type="match status" value="1"/>
</dbReference>
<dbReference type="InterPro" id="IPR044775">
    <property type="entry name" value="MFS_ERD6/Tret1-like"/>
</dbReference>
<reference evidence="11" key="1">
    <citation type="submission" date="2020-03" db="EMBL/GenBank/DDBJ databases">
        <title>A high-quality chromosome-level genome assembly of a woody plant with both climbing and erect habits, Rhamnella rubrinervis.</title>
        <authorList>
            <person name="Lu Z."/>
            <person name="Yang Y."/>
            <person name="Zhu X."/>
            <person name="Sun Y."/>
        </authorList>
    </citation>
    <scope>NUCLEOTIDE SEQUENCE</scope>
    <source>
        <strain evidence="11">BYM</strain>
        <tissue evidence="11">Leaf</tissue>
    </source>
</reference>
<evidence type="ECO:0000313" key="12">
    <source>
        <dbReference type="Proteomes" id="UP000796880"/>
    </source>
</evidence>
<evidence type="ECO:0000256" key="7">
    <source>
        <dbReference type="ARBA" id="ARBA00023136"/>
    </source>
</evidence>
<feature type="transmembrane region" description="Helical" evidence="9">
    <location>
        <begin position="187"/>
        <end position="208"/>
    </location>
</feature>
<evidence type="ECO:0000256" key="2">
    <source>
        <dbReference type="ARBA" id="ARBA00010992"/>
    </source>
</evidence>
<evidence type="ECO:0000313" key="11">
    <source>
        <dbReference type="EMBL" id="KAF3454406.1"/>
    </source>
</evidence>
<name>A0A8K0HL12_9ROSA</name>
<comment type="caution">
    <text evidence="11">The sequence shown here is derived from an EMBL/GenBank/DDBJ whole genome shotgun (WGS) entry which is preliminary data.</text>
</comment>
<feature type="transmembrane region" description="Helical" evidence="9">
    <location>
        <begin position="334"/>
        <end position="355"/>
    </location>
</feature>
<comment type="subcellular location">
    <subcellularLocation>
        <location evidence="1">Membrane</location>
        <topology evidence="1">Multi-pass membrane protein</topology>
    </subcellularLocation>
</comment>
<keyword evidence="7 9" id="KW-0472">Membrane</keyword>
<dbReference type="PROSITE" id="PS00216">
    <property type="entry name" value="SUGAR_TRANSPORT_1"/>
    <property type="match status" value="1"/>
</dbReference>
<feature type="transmembrane region" description="Helical" evidence="9">
    <location>
        <begin position="72"/>
        <end position="92"/>
    </location>
</feature>
<organism evidence="11 12">
    <name type="scientific">Rhamnella rubrinervis</name>
    <dbReference type="NCBI Taxonomy" id="2594499"/>
    <lineage>
        <taxon>Eukaryota</taxon>
        <taxon>Viridiplantae</taxon>
        <taxon>Streptophyta</taxon>
        <taxon>Embryophyta</taxon>
        <taxon>Tracheophyta</taxon>
        <taxon>Spermatophyta</taxon>
        <taxon>Magnoliopsida</taxon>
        <taxon>eudicotyledons</taxon>
        <taxon>Gunneridae</taxon>
        <taxon>Pentapetalae</taxon>
        <taxon>rosids</taxon>
        <taxon>fabids</taxon>
        <taxon>Rosales</taxon>
        <taxon>Rhamnaceae</taxon>
        <taxon>rhamnoid group</taxon>
        <taxon>Rhamneae</taxon>
        <taxon>Rhamnella</taxon>
    </lineage>
</organism>
<dbReference type="InterPro" id="IPR005829">
    <property type="entry name" value="Sugar_transporter_CS"/>
</dbReference>
<dbReference type="OrthoDB" id="6133115at2759"/>
<proteinExistence type="inferred from homology"/>
<feature type="domain" description="Major facilitator superfamily (MFS) profile" evidence="10">
    <location>
        <begin position="39"/>
        <end position="438"/>
    </location>
</feature>
<dbReference type="InterPro" id="IPR020846">
    <property type="entry name" value="MFS_dom"/>
</dbReference>
<feature type="transmembrane region" description="Helical" evidence="9">
    <location>
        <begin position="388"/>
        <end position="408"/>
    </location>
</feature>
<evidence type="ECO:0000256" key="1">
    <source>
        <dbReference type="ARBA" id="ARBA00004141"/>
    </source>
</evidence>
<evidence type="ECO:0000256" key="3">
    <source>
        <dbReference type="ARBA" id="ARBA00022448"/>
    </source>
</evidence>
<dbReference type="GO" id="GO:0051119">
    <property type="term" value="F:sugar transmembrane transporter activity"/>
    <property type="evidence" value="ECO:0007669"/>
    <property type="project" value="InterPro"/>
</dbReference>
<keyword evidence="5 9" id="KW-0812">Transmembrane</keyword>
<evidence type="ECO:0000256" key="8">
    <source>
        <dbReference type="SAM" id="Coils"/>
    </source>
</evidence>
<feature type="transmembrane region" description="Helical" evidence="9">
    <location>
        <begin position="361"/>
        <end position="381"/>
    </location>
</feature>
<feature type="transmembrane region" description="Helical" evidence="9">
    <location>
        <begin position="414"/>
        <end position="438"/>
    </location>
</feature>
<feature type="transmembrane region" description="Helical" evidence="9">
    <location>
        <begin position="134"/>
        <end position="152"/>
    </location>
</feature>
<keyword evidence="6 9" id="KW-1133">Transmembrane helix</keyword>
<feature type="transmembrane region" description="Helical" evidence="9">
    <location>
        <begin position="104"/>
        <end position="122"/>
    </location>
</feature>
<dbReference type="AlphaFoldDB" id="A0A8K0HL12"/>
<dbReference type="CDD" id="cd17358">
    <property type="entry name" value="MFS_GLUT6_8_Class3_like"/>
    <property type="match status" value="1"/>
</dbReference>
<feature type="transmembrane region" description="Helical" evidence="9">
    <location>
        <begin position="306"/>
        <end position="327"/>
    </location>
</feature>
<accession>A0A8K0HL12</accession>
<dbReference type="Gene3D" id="1.20.1250.20">
    <property type="entry name" value="MFS general substrate transporter like domains"/>
    <property type="match status" value="1"/>
</dbReference>
<feature type="coiled-coil region" evidence="8">
    <location>
        <begin position="231"/>
        <end position="258"/>
    </location>
</feature>
<dbReference type="Gene3D" id="3.30.200.20">
    <property type="entry name" value="Phosphorylase Kinase, domain 1"/>
    <property type="match status" value="1"/>
</dbReference>
<dbReference type="SUPFAM" id="SSF56112">
    <property type="entry name" value="Protein kinase-like (PK-like)"/>
    <property type="match status" value="1"/>
</dbReference>
<protein>
    <recommendedName>
        <fullName evidence="10">Major facilitator superfamily (MFS) profile domain-containing protein</fullName>
    </recommendedName>
</protein>
<evidence type="ECO:0000256" key="5">
    <source>
        <dbReference type="ARBA" id="ARBA00022692"/>
    </source>
</evidence>
<dbReference type="InterPro" id="IPR005828">
    <property type="entry name" value="MFS_sugar_transport-like"/>
</dbReference>
<gene>
    <name evidence="11" type="ORF">FNV43_RR04853</name>
</gene>
<dbReference type="GO" id="GO:0016020">
    <property type="term" value="C:membrane"/>
    <property type="evidence" value="ECO:0007669"/>
    <property type="project" value="UniProtKB-SubCell"/>
</dbReference>
<evidence type="ECO:0000256" key="4">
    <source>
        <dbReference type="ARBA" id="ARBA00022597"/>
    </source>
</evidence>
<feature type="transmembrane region" description="Helical" evidence="9">
    <location>
        <begin position="164"/>
        <end position="181"/>
    </location>
</feature>
<dbReference type="InterPro" id="IPR011009">
    <property type="entry name" value="Kinase-like_dom_sf"/>
</dbReference>
<comment type="similarity">
    <text evidence="2">Belongs to the major facilitator superfamily. Sugar transporter (TC 2.A.1.1) family.</text>
</comment>
<dbReference type="Proteomes" id="UP000796880">
    <property type="component" value="Unassembled WGS sequence"/>
</dbReference>
<dbReference type="InterPro" id="IPR036259">
    <property type="entry name" value="MFS_trans_sf"/>
</dbReference>
<keyword evidence="4" id="KW-0762">Sugar transport</keyword>
<dbReference type="PANTHER" id="PTHR48021">
    <property type="match status" value="1"/>
</dbReference>
<evidence type="ECO:0000256" key="9">
    <source>
        <dbReference type="SAM" id="Phobius"/>
    </source>
</evidence>
<feature type="transmembrane region" description="Helical" evidence="9">
    <location>
        <begin position="32"/>
        <end position="52"/>
    </location>
</feature>
<keyword evidence="8" id="KW-0175">Coiled coil</keyword>
<keyword evidence="3" id="KW-0813">Transport</keyword>
<keyword evidence="12" id="KW-1185">Reference proteome</keyword>
<dbReference type="InterPro" id="IPR050549">
    <property type="entry name" value="MFS_Trehalose_Transporter"/>
</dbReference>